<feature type="region of interest" description="Disordered" evidence="1">
    <location>
        <begin position="121"/>
        <end position="157"/>
    </location>
</feature>
<dbReference type="GeneID" id="36292093"/>
<gene>
    <name evidence="2" type="ORF">VC83_09056</name>
</gene>
<dbReference type="VEuPathDB" id="FungiDB:GMDG_04461"/>
<accession>A0A176ZX76</accession>
<name>A0A176ZX76_9PEZI</name>
<reference evidence="2" key="1">
    <citation type="submission" date="2016-03" db="EMBL/GenBank/DDBJ databases">
        <title>Updated assembly of Pseudogymnoascus destructans, the fungus causing white-nose syndrome of bats.</title>
        <authorList>
            <person name="Palmer J.M."/>
            <person name="Drees K.P."/>
            <person name="Foster J.T."/>
            <person name="Lindner D.L."/>
        </authorList>
    </citation>
    <scope>NUCLEOTIDE SEQUENCE [LARGE SCALE GENOMIC DNA]</scope>
    <source>
        <strain evidence="2">20631-21</strain>
    </source>
</reference>
<feature type="region of interest" description="Disordered" evidence="1">
    <location>
        <begin position="1"/>
        <end position="28"/>
    </location>
</feature>
<sequence>MADISHPNTRGPSVVSPSPFLPPGEGPEWPKRAKPSGWIILYELHQYHLSHPPPFHNPPTTFSTIPRCRRITALKPQIAEFHGPNWPDTQRISARRRLPLNHTTQLTPAYSVHLFLPNTPPPLVARSPPNHQPGYLSPLAVSKGSRRSADGARKRRDRRGKWDIGWGICRGF</sequence>
<dbReference type="Proteomes" id="UP000077154">
    <property type="component" value="Unassembled WGS sequence"/>
</dbReference>
<feature type="compositionally biased region" description="Polar residues" evidence="1">
    <location>
        <begin position="1"/>
        <end position="11"/>
    </location>
</feature>
<dbReference type="EMBL" id="KV441418">
    <property type="protein sequence ID" value="OAF54595.1"/>
    <property type="molecule type" value="Genomic_DNA"/>
</dbReference>
<proteinExistence type="predicted"/>
<evidence type="ECO:0000256" key="1">
    <source>
        <dbReference type="SAM" id="MobiDB-lite"/>
    </source>
</evidence>
<evidence type="ECO:0000313" key="2">
    <source>
        <dbReference type="EMBL" id="OAF54595.1"/>
    </source>
</evidence>
<protein>
    <submittedName>
        <fullName evidence="2">Uncharacterized protein</fullName>
    </submittedName>
</protein>
<dbReference type="RefSeq" id="XP_024319899.1">
    <property type="nucleotide sequence ID" value="XM_024472594.1"/>
</dbReference>
<organism evidence="2">
    <name type="scientific">Pseudogymnoascus destructans</name>
    <dbReference type="NCBI Taxonomy" id="655981"/>
    <lineage>
        <taxon>Eukaryota</taxon>
        <taxon>Fungi</taxon>
        <taxon>Dikarya</taxon>
        <taxon>Ascomycota</taxon>
        <taxon>Pezizomycotina</taxon>
        <taxon>Leotiomycetes</taxon>
        <taxon>Thelebolales</taxon>
        <taxon>Thelebolaceae</taxon>
        <taxon>Pseudogymnoascus</taxon>
    </lineage>
</organism>
<dbReference type="AlphaFoldDB" id="A0A176ZX76"/>